<dbReference type="GO" id="GO:0005737">
    <property type="term" value="C:cytoplasm"/>
    <property type="evidence" value="ECO:0007669"/>
    <property type="project" value="InterPro"/>
</dbReference>
<keyword evidence="2" id="KW-0030">Aminoacyl-tRNA synthetase</keyword>
<feature type="region of interest" description="Disordered" evidence="3">
    <location>
        <begin position="1"/>
        <end position="20"/>
    </location>
</feature>
<keyword evidence="2" id="KW-0436">Ligase</keyword>
<evidence type="ECO:0000313" key="6">
    <source>
        <dbReference type="Proteomes" id="UP000176547"/>
    </source>
</evidence>
<evidence type="ECO:0000259" key="4">
    <source>
        <dbReference type="Pfam" id="PF03129"/>
    </source>
</evidence>
<dbReference type="GO" id="GO:0000166">
    <property type="term" value="F:nucleotide binding"/>
    <property type="evidence" value="ECO:0007669"/>
    <property type="project" value="UniProtKB-KW"/>
</dbReference>
<evidence type="ECO:0000313" key="5">
    <source>
        <dbReference type="EMBL" id="OGE76094.1"/>
    </source>
</evidence>
<comment type="similarity">
    <text evidence="1">Belongs to the class-II aminoacyl-tRNA synthetase family.</text>
</comment>
<sequence>MNFRRRKNPEGNSSSAAAAGHAETSVEQELLMDSLLRTVGSFGFRQILPPPVSARALLDREPELGRWLAGSPIPVTTDGADLVLNPTHFLSVLKKYLENVAARGAHVAKWFYLSPVTALRGGAVSVNHELGIFILGEDSPLAGAQLIDAVTQVLSLLGLREFSVDVNNLGCRICQKDYRNLLTEHLKRQQLSLCATCSQGFEENPFVVWNCAEPGCQAQLAEAPQIVDFLDEGCRANLMGILETIDSLGIAYTLHPTLFVKPLREKVMFRATLPALSATLGEGGNFTHYSTLLGAPAEVPAIGFITNFERLWQYVPEESRTLGSHVEVFMVPLGPVASRRALLMHRELQRAGITAAEAMLGHASIKSQLKEANERRSDIALIIGQKEALDETVILRDMRSGIQEVFASERIVDEVKKRLGK</sequence>
<dbReference type="GO" id="GO:0004821">
    <property type="term" value="F:histidine-tRNA ligase activity"/>
    <property type="evidence" value="ECO:0007669"/>
    <property type="project" value="UniProtKB-EC"/>
</dbReference>
<organism evidence="5 6">
    <name type="scientific">Candidatus Doudnabacteria bacterium RIFCSPHIGHO2_01_52_17</name>
    <dbReference type="NCBI Taxonomy" id="1817820"/>
    <lineage>
        <taxon>Bacteria</taxon>
        <taxon>Candidatus Doudnaibacteriota</taxon>
    </lineage>
</organism>
<dbReference type="Gene3D" id="3.40.50.800">
    <property type="entry name" value="Anticodon-binding domain"/>
    <property type="match status" value="1"/>
</dbReference>
<dbReference type="SUPFAM" id="SSF52954">
    <property type="entry name" value="Class II aaRS ABD-related"/>
    <property type="match status" value="1"/>
</dbReference>
<reference evidence="5 6" key="1">
    <citation type="journal article" date="2016" name="Nat. Commun.">
        <title>Thousands of microbial genomes shed light on interconnected biogeochemical processes in an aquifer system.</title>
        <authorList>
            <person name="Anantharaman K."/>
            <person name="Brown C.T."/>
            <person name="Hug L.A."/>
            <person name="Sharon I."/>
            <person name="Castelle C.J."/>
            <person name="Probst A.J."/>
            <person name="Thomas B.C."/>
            <person name="Singh A."/>
            <person name="Wilkins M.J."/>
            <person name="Karaoz U."/>
            <person name="Brodie E.L."/>
            <person name="Williams K.H."/>
            <person name="Hubbard S.S."/>
            <person name="Banfield J.F."/>
        </authorList>
    </citation>
    <scope>NUCLEOTIDE SEQUENCE [LARGE SCALE GENOMIC DNA]</scope>
</reference>
<dbReference type="InterPro" id="IPR004516">
    <property type="entry name" value="HisRS/HisZ"/>
</dbReference>
<dbReference type="Proteomes" id="UP000176547">
    <property type="component" value="Unassembled WGS sequence"/>
</dbReference>
<dbReference type="PANTHER" id="PTHR11476:SF7">
    <property type="entry name" value="HISTIDINE--TRNA LIGASE"/>
    <property type="match status" value="1"/>
</dbReference>
<evidence type="ECO:0000256" key="1">
    <source>
        <dbReference type="ARBA" id="ARBA00008226"/>
    </source>
</evidence>
<dbReference type="Gene3D" id="3.30.930.10">
    <property type="entry name" value="Bira Bifunctional Protein, Domain 2"/>
    <property type="match status" value="1"/>
</dbReference>
<proteinExistence type="inferred from homology"/>
<comment type="caution">
    <text evidence="5">The sequence shown here is derived from an EMBL/GenBank/DDBJ whole genome shotgun (WGS) entry which is preliminary data.</text>
</comment>
<evidence type="ECO:0000256" key="3">
    <source>
        <dbReference type="SAM" id="MobiDB-lite"/>
    </source>
</evidence>
<name>A0A1F5NEV3_9BACT</name>
<dbReference type="InterPro" id="IPR045864">
    <property type="entry name" value="aa-tRNA-synth_II/BPL/LPL"/>
</dbReference>
<protein>
    <recommendedName>
        <fullName evidence="4">Anticodon-binding domain-containing protein</fullName>
    </recommendedName>
</protein>
<gene>
    <name evidence="5" type="ORF">A3K06_01665</name>
</gene>
<dbReference type="EMBL" id="MFEG01000017">
    <property type="protein sequence ID" value="OGE76094.1"/>
    <property type="molecule type" value="Genomic_DNA"/>
</dbReference>
<accession>A0A1F5NEV3</accession>
<dbReference type="InterPro" id="IPR004154">
    <property type="entry name" value="Anticodon-bd"/>
</dbReference>
<dbReference type="InterPro" id="IPR036621">
    <property type="entry name" value="Anticodon-bd_dom_sf"/>
</dbReference>
<dbReference type="PIRSF" id="PIRSF001549">
    <property type="entry name" value="His-tRNA_synth"/>
    <property type="match status" value="1"/>
</dbReference>
<dbReference type="AlphaFoldDB" id="A0A1F5NEV3"/>
<feature type="domain" description="Anticodon-binding" evidence="4">
    <location>
        <begin position="328"/>
        <end position="418"/>
    </location>
</feature>
<dbReference type="PANTHER" id="PTHR11476">
    <property type="entry name" value="HISTIDYL-TRNA SYNTHETASE"/>
    <property type="match status" value="1"/>
</dbReference>
<evidence type="ECO:0000256" key="2">
    <source>
        <dbReference type="ARBA" id="ARBA00023146"/>
    </source>
</evidence>
<dbReference type="SUPFAM" id="SSF55681">
    <property type="entry name" value="Class II aaRS and biotin synthetases"/>
    <property type="match status" value="1"/>
</dbReference>
<dbReference type="Pfam" id="PF03129">
    <property type="entry name" value="HGTP_anticodon"/>
    <property type="match status" value="1"/>
</dbReference>
<dbReference type="GO" id="GO:0006418">
    <property type="term" value="P:tRNA aminoacylation for protein translation"/>
    <property type="evidence" value="ECO:0007669"/>
    <property type="project" value="UniProtKB-ARBA"/>
</dbReference>